<dbReference type="Gene3D" id="2.160.20.80">
    <property type="entry name" value="E3 ubiquitin-protein ligase SopA"/>
    <property type="match status" value="1"/>
</dbReference>
<sequence length="190" mass="21467">MQQQYNDGVTFEKFSYAGEIINGKEFQECVFKQCDLSNGNFGNNRFIDCVFDGCNLSMLKLSQATLSSTVFKNCKLLGINFHECSDFMFSVEFENCVLDYASFSGKKMLKTTFSKSSIKEVNFSQANLTGSKFQHCDLDRAVFHRIDLSSVDFTTAANFDIDPEVNTIKKASFTADSLIGLLRRHQIKVI</sequence>
<dbReference type="Pfam" id="PF13599">
    <property type="entry name" value="Pentapeptide_4"/>
    <property type="match status" value="2"/>
</dbReference>
<reference evidence="1 2" key="1">
    <citation type="submission" date="2019-12" db="EMBL/GenBank/DDBJ databases">
        <title>Mucilaginibacter sp. HME9299 genome sequencing and assembly.</title>
        <authorList>
            <person name="Kang H."/>
            <person name="Kim H."/>
            <person name="Joh K."/>
        </authorList>
    </citation>
    <scope>NUCLEOTIDE SEQUENCE [LARGE SCALE GENOMIC DNA]</scope>
    <source>
        <strain evidence="1 2">HME9299</strain>
    </source>
</reference>
<proteinExistence type="predicted"/>
<dbReference type="AlphaFoldDB" id="A0A6I4I580"/>
<comment type="caution">
    <text evidence="1">The sequence shown here is derived from an EMBL/GenBank/DDBJ whole genome shotgun (WGS) entry which is preliminary data.</text>
</comment>
<organism evidence="1 2">
    <name type="scientific">Mucilaginibacter aquatilis</name>
    <dbReference type="NCBI Taxonomy" id="1517760"/>
    <lineage>
        <taxon>Bacteria</taxon>
        <taxon>Pseudomonadati</taxon>
        <taxon>Bacteroidota</taxon>
        <taxon>Sphingobacteriia</taxon>
        <taxon>Sphingobacteriales</taxon>
        <taxon>Sphingobacteriaceae</taxon>
        <taxon>Mucilaginibacter</taxon>
    </lineage>
</organism>
<evidence type="ECO:0000313" key="2">
    <source>
        <dbReference type="Proteomes" id="UP000434850"/>
    </source>
</evidence>
<dbReference type="RefSeq" id="WP_157539752.1">
    <property type="nucleotide sequence ID" value="NZ_WQLA01000001.1"/>
</dbReference>
<dbReference type="EMBL" id="WQLA01000001">
    <property type="protein sequence ID" value="MVN89967.1"/>
    <property type="molecule type" value="Genomic_DNA"/>
</dbReference>
<accession>A0A6I4I580</accession>
<name>A0A6I4I580_9SPHI</name>
<evidence type="ECO:0000313" key="1">
    <source>
        <dbReference type="EMBL" id="MVN89967.1"/>
    </source>
</evidence>
<dbReference type="Proteomes" id="UP000434850">
    <property type="component" value="Unassembled WGS sequence"/>
</dbReference>
<dbReference type="SUPFAM" id="SSF141571">
    <property type="entry name" value="Pentapeptide repeat-like"/>
    <property type="match status" value="1"/>
</dbReference>
<dbReference type="OrthoDB" id="67652at2"/>
<dbReference type="PANTHER" id="PTHR42999:SF1">
    <property type="entry name" value="PENTAPEPTIDE REPEAT-CONTAINING PROTEIN"/>
    <property type="match status" value="1"/>
</dbReference>
<dbReference type="InterPro" id="IPR001646">
    <property type="entry name" value="5peptide_repeat"/>
</dbReference>
<keyword evidence="2" id="KW-1185">Reference proteome</keyword>
<protein>
    <submittedName>
        <fullName evidence="1">Pentapeptide repeat-containing protein</fullName>
    </submittedName>
</protein>
<dbReference type="InterPro" id="IPR052949">
    <property type="entry name" value="PA_immunity-related"/>
</dbReference>
<gene>
    <name evidence="1" type="ORF">GO816_02405</name>
</gene>
<dbReference type="PANTHER" id="PTHR42999">
    <property type="entry name" value="ANTIBIOTIC RESISTANCE PROTEIN MCBG"/>
    <property type="match status" value="1"/>
</dbReference>